<evidence type="ECO:0000256" key="1">
    <source>
        <dbReference type="SAM" id="MobiDB-lite"/>
    </source>
</evidence>
<feature type="region of interest" description="Disordered" evidence="1">
    <location>
        <begin position="51"/>
        <end position="88"/>
    </location>
</feature>
<protein>
    <submittedName>
        <fullName evidence="2">Uncharacterized protein</fullName>
    </submittedName>
</protein>
<feature type="compositionally biased region" description="Polar residues" evidence="1">
    <location>
        <begin position="1"/>
        <end position="13"/>
    </location>
</feature>
<evidence type="ECO:0000313" key="2">
    <source>
        <dbReference type="EMBL" id="RRT65761.1"/>
    </source>
</evidence>
<feature type="compositionally biased region" description="Basic and acidic residues" evidence="1">
    <location>
        <begin position="75"/>
        <end position="86"/>
    </location>
</feature>
<dbReference type="EMBL" id="AMZH03005707">
    <property type="protein sequence ID" value="RRT65761.1"/>
    <property type="molecule type" value="Genomic_DNA"/>
</dbReference>
<proteinExistence type="predicted"/>
<feature type="region of interest" description="Disordered" evidence="1">
    <location>
        <begin position="1"/>
        <end position="39"/>
    </location>
</feature>
<dbReference type="Proteomes" id="UP000287651">
    <property type="component" value="Unassembled WGS sequence"/>
</dbReference>
<name>A0A426ZPB3_ENSVE</name>
<comment type="caution">
    <text evidence="2">The sequence shown here is derived from an EMBL/GenBank/DDBJ whole genome shotgun (WGS) entry which is preliminary data.</text>
</comment>
<organism evidence="2 3">
    <name type="scientific">Ensete ventricosum</name>
    <name type="common">Abyssinian banana</name>
    <name type="synonym">Musa ensete</name>
    <dbReference type="NCBI Taxonomy" id="4639"/>
    <lineage>
        <taxon>Eukaryota</taxon>
        <taxon>Viridiplantae</taxon>
        <taxon>Streptophyta</taxon>
        <taxon>Embryophyta</taxon>
        <taxon>Tracheophyta</taxon>
        <taxon>Spermatophyta</taxon>
        <taxon>Magnoliopsida</taxon>
        <taxon>Liliopsida</taxon>
        <taxon>Zingiberales</taxon>
        <taxon>Musaceae</taxon>
        <taxon>Ensete</taxon>
    </lineage>
</organism>
<sequence>MDDNHNQTQNPTVALSDPAPGREPQFSSQSIQKSAHLKGLIRGIPIDYSDLPLRKEEDEGGEGEENQHVTGNRGRMQESRSKETMQRRWITRSKVGAVGVPTALLLSYQFRHEHEKREMRGSSEEEFY</sequence>
<gene>
    <name evidence="2" type="ORF">B296_00039560</name>
</gene>
<evidence type="ECO:0000313" key="3">
    <source>
        <dbReference type="Proteomes" id="UP000287651"/>
    </source>
</evidence>
<accession>A0A426ZPB3</accession>
<dbReference type="AlphaFoldDB" id="A0A426ZPB3"/>
<reference evidence="2 3" key="1">
    <citation type="journal article" date="2014" name="Agronomy (Basel)">
        <title>A Draft Genome Sequence for Ensete ventricosum, the Drought-Tolerant Tree Against Hunger.</title>
        <authorList>
            <person name="Harrison J."/>
            <person name="Moore K.A."/>
            <person name="Paszkiewicz K."/>
            <person name="Jones T."/>
            <person name="Grant M."/>
            <person name="Ambacheew D."/>
            <person name="Muzemil S."/>
            <person name="Studholme D.J."/>
        </authorList>
    </citation>
    <scope>NUCLEOTIDE SEQUENCE [LARGE SCALE GENOMIC DNA]</scope>
</reference>